<dbReference type="AlphaFoldDB" id="A0A953J374"/>
<feature type="transmembrane region" description="Helical" evidence="7">
    <location>
        <begin position="100"/>
        <end position="121"/>
    </location>
</feature>
<gene>
    <name evidence="9" type="primary">nuoM</name>
    <name evidence="9" type="ORF">K8I29_04330</name>
</gene>
<dbReference type="InterPro" id="IPR001750">
    <property type="entry name" value="ND/Mrp_TM"/>
</dbReference>
<evidence type="ECO:0000256" key="4">
    <source>
        <dbReference type="ARBA" id="ARBA00022989"/>
    </source>
</evidence>
<dbReference type="InterPro" id="IPR010227">
    <property type="entry name" value="NADH_Q_OxRdtase_chainM/4"/>
</dbReference>
<dbReference type="PANTHER" id="PTHR43507:SF1">
    <property type="entry name" value="NADH-UBIQUINONE OXIDOREDUCTASE CHAIN 4"/>
    <property type="match status" value="1"/>
</dbReference>
<dbReference type="EC" id="1.6.5.11" evidence="9"/>
<reference evidence="9" key="2">
    <citation type="submission" date="2021-08" db="EMBL/GenBank/DDBJ databases">
        <authorList>
            <person name="Dalcin Martins P."/>
        </authorList>
    </citation>
    <scope>NUCLEOTIDE SEQUENCE</scope>
    <source>
        <strain evidence="9">MAG_39</strain>
    </source>
</reference>
<reference evidence="9" key="1">
    <citation type="journal article" date="2021" name="bioRxiv">
        <title>Unraveling nitrogen, sulfur and carbon metabolic pathways and microbial community transcriptional responses to substrate deprivation and toxicity stresses in a bioreactor mimicking anoxic brackish coastal sediment conditions.</title>
        <authorList>
            <person name="Martins P.D."/>
            <person name="Echeveste M.J."/>
            <person name="Arshad A."/>
            <person name="Kurth J."/>
            <person name="Ouboter H."/>
            <person name="Jetten M.S.M."/>
            <person name="Welte C.U."/>
        </authorList>
    </citation>
    <scope>NUCLEOTIDE SEQUENCE</scope>
    <source>
        <strain evidence="9">MAG_39</strain>
    </source>
</reference>
<feature type="transmembrane region" description="Helical" evidence="7">
    <location>
        <begin position="426"/>
        <end position="449"/>
    </location>
</feature>
<feature type="transmembrane region" description="Helical" evidence="7">
    <location>
        <begin position="178"/>
        <end position="203"/>
    </location>
</feature>
<feature type="transmembrane region" description="Helical" evidence="7">
    <location>
        <begin position="133"/>
        <end position="157"/>
    </location>
</feature>
<feature type="transmembrane region" description="Helical" evidence="7">
    <location>
        <begin position="229"/>
        <end position="253"/>
    </location>
</feature>
<dbReference type="PRINTS" id="PR01437">
    <property type="entry name" value="NUOXDRDTASE4"/>
</dbReference>
<dbReference type="EMBL" id="JAIOIV010000032">
    <property type="protein sequence ID" value="MBZ0155428.1"/>
    <property type="molecule type" value="Genomic_DNA"/>
</dbReference>
<evidence type="ECO:0000313" key="9">
    <source>
        <dbReference type="EMBL" id="MBZ0155428.1"/>
    </source>
</evidence>
<protein>
    <submittedName>
        <fullName evidence="9">NADH-quinone oxidoreductase subunit M</fullName>
        <ecNumber evidence="9">1.6.5.11</ecNumber>
    </submittedName>
</protein>
<evidence type="ECO:0000256" key="3">
    <source>
        <dbReference type="ARBA" id="ARBA00022692"/>
    </source>
</evidence>
<feature type="transmembrane region" description="Helical" evidence="7">
    <location>
        <begin position="351"/>
        <end position="372"/>
    </location>
</feature>
<evidence type="ECO:0000313" key="10">
    <source>
        <dbReference type="Proteomes" id="UP000705867"/>
    </source>
</evidence>
<dbReference type="PANTHER" id="PTHR43507">
    <property type="entry name" value="NADH-UBIQUINONE OXIDOREDUCTASE CHAIN 4"/>
    <property type="match status" value="1"/>
</dbReference>
<feature type="transmembrane region" description="Helical" evidence="7">
    <location>
        <begin position="27"/>
        <end position="47"/>
    </location>
</feature>
<dbReference type="GO" id="GO:0048039">
    <property type="term" value="F:ubiquinone binding"/>
    <property type="evidence" value="ECO:0007669"/>
    <property type="project" value="TreeGrafter"/>
</dbReference>
<dbReference type="GO" id="GO:0003954">
    <property type="term" value="F:NADH dehydrogenase activity"/>
    <property type="evidence" value="ECO:0007669"/>
    <property type="project" value="TreeGrafter"/>
</dbReference>
<dbReference type="GO" id="GO:0012505">
    <property type="term" value="C:endomembrane system"/>
    <property type="evidence" value="ECO:0007669"/>
    <property type="project" value="UniProtKB-SubCell"/>
</dbReference>
<comment type="subcellular location">
    <subcellularLocation>
        <location evidence="1">Endomembrane system</location>
        <topology evidence="1">Multi-pass membrane protein</topology>
    </subcellularLocation>
    <subcellularLocation>
        <location evidence="6">Membrane</location>
        <topology evidence="6">Multi-pass membrane protein</topology>
    </subcellularLocation>
</comment>
<keyword evidence="5 7" id="KW-0472">Membrane</keyword>
<comment type="similarity">
    <text evidence="2">Belongs to the complex I subunit 4 family.</text>
</comment>
<keyword evidence="4 7" id="KW-1133">Transmembrane helix</keyword>
<evidence type="ECO:0000256" key="2">
    <source>
        <dbReference type="ARBA" id="ARBA00009025"/>
    </source>
</evidence>
<dbReference type="Pfam" id="PF00361">
    <property type="entry name" value="Proton_antipo_M"/>
    <property type="match status" value="1"/>
</dbReference>
<evidence type="ECO:0000256" key="6">
    <source>
        <dbReference type="RuleBase" id="RU000320"/>
    </source>
</evidence>
<keyword evidence="3 6" id="KW-0812">Transmembrane</keyword>
<evidence type="ECO:0000256" key="7">
    <source>
        <dbReference type="SAM" id="Phobius"/>
    </source>
</evidence>
<sequence>MILVWLLILPVVGGVVSWYAGKVSSTLPRWVALIVLTMMMALALGLWTQYPGAAGILYFNDAGDAGGASGLNSSALWLDEVKKEWVPALGIRFHLAMDGLSLLLVLLTIFLGVASVLASWTEIREREGFFHLNLLWILAGITGVFLAMDLFIFYFFWELMLVPMYFLISIWGHENRHYAAFKFFLFTQISGLLMLIAILGLYVEHARITGVYTFGYLDLLGTPLERSTALWLLLGFFAAFAVKMPAVLVHTWLPDAHTEAPTAGSVILAGLMLKTGGYGLLRFAVPLFPQAALDLTPAALALAVGGILYGAVVAFAQTDLKRLVAYTSVSHMGFVLLGIFSWNTLALQGALMEMICHGVATGALFIIVGALQERIHTRDMARMGGLWETVPRMGAISLFFALASLGLPGLGNFVGEILVLLGAFRVSPLVTALAAAGLVTAAVYSLWIIQRVFHGENTQRWRLPDFGGRELAVMGAMIAVLLWLGLYPQPVLGTARKSLLTLQERTAGAAEAKEGKGAFSLSPAGQWAGSGEEICGEEKISEICGGNP</sequence>
<dbReference type="NCBIfam" id="NF004498">
    <property type="entry name" value="PRK05846.1-1"/>
    <property type="match status" value="1"/>
</dbReference>
<dbReference type="NCBIfam" id="TIGR01972">
    <property type="entry name" value="NDH_I_M"/>
    <property type="match status" value="1"/>
</dbReference>
<feature type="domain" description="NADH:quinone oxidoreductase/Mrp antiporter transmembrane" evidence="8">
    <location>
        <begin position="147"/>
        <end position="434"/>
    </location>
</feature>
<dbReference type="GO" id="GO:0016020">
    <property type="term" value="C:membrane"/>
    <property type="evidence" value="ECO:0007669"/>
    <property type="project" value="UniProtKB-SubCell"/>
</dbReference>
<dbReference type="InterPro" id="IPR003918">
    <property type="entry name" value="NADH_UbQ_OxRdtase"/>
</dbReference>
<dbReference type="GO" id="GO:0042773">
    <property type="term" value="P:ATP synthesis coupled electron transport"/>
    <property type="evidence" value="ECO:0007669"/>
    <property type="project" value="InterPro"/>
</dbReference>
<dbReference type="GO" id="GO:0008137">
    <property type="term" value="F:NADH dehydrogenase (ubiquinone) activity"/>
    <property type="evidence" value="ECO:0007669"/>
    <property type="project" value="InterPro"/>
</dbReference>
<feature type="transmembrane region" description="Helical" evidence="7">
    <location>
        <begin position="393"/>
        <end position="414"/>
    </location>
</feature>
<dbReference type="GO" id="GO:0015990">
    <property type="term" value="P:electron transport coupled proton transport"/>
    <property type="evidence" value="ECO:0007669"/>
    <property type="project" value="TreeGrafter"/>
</dbReference>
<feature type="transmembrane region" description="Helical" evidence="7">
    <location>
        <begin position="470"/>
        <end position="487"/>
    </location>
</feature>
<organism evidence="9 10">
    <name type="scientific">Candidatus Nitrobium versatile</name>
    <dbReference type="NCBI Taxonomy" id="2884831"/>
    <lineage>
        <taxon>Bacteria</taxon>
        <taxon>Pseudomonadati</taxon>
        <taxon>Nitrospirota</taxon>
        <taxon>Nitrospiria</taxon>
        <taxon>Nitrospirales</taxon>
        <taxon>Nitrospiraceae</taxon>
        <taxon>Candidatus Nitrobium</taxon>
    </lineage>
</organism>
<proteinExistence type="inferred from homology"/>
<evidence type="ECO:0000256" key="1">
    <source>
        <dbReference type="ARBA" id="ARBA00004127"/>
    </source>
</evidence>
<keyword evidence="9" id="KW-0560">Oxidoreductase</keyword>
<name>A0A953J374_9BACT</name>
<evidence type="ECO:0000259" key="8">
    <source>
        <dbReference type="Pfam" id="PF00361"/>
    </source>
</evidence>
<feature type="transmembrane region" description="Helical" evidence="7">
    <location>
        <begin position="297"/>
        <end position="316"/>
    </location>
</feature>
<feature type="transmembrane region" description="Helical" evidence="7">
    <location>
        <begin position="323"/>
        <end position="345"/>
    </location>
</feature>
<comment type="caution">
    <text evidence="9">The sequence shown here is derived from an EMBL/GenBank/DDBJ whole genome shotgun (WGS) entry which is preliminary data.</text>
</comment>
<evidence type="ECO:0000256" key="5">
    <source>
        <dbReference type="ARBA" id="ARBA00023136"/>
    </source>
</evidence>
<dbReference type="Proteomes" id="UP000705867">
    <property type="component" value="Unassembled WGS sequence"/>
</dbReference>
<accession>A0A953J374</accession>
<feature type="transmembrane region" description="Helical" evidence="7">
    <location>
        <begin position="265"/>
        <end position="285"/>
    </location>
</feature>